<dbReference type="PANTHER" id="PTHR12815">
    <property type="entry name" value="SORTING AND ASSEMBLY MACHINERY SAMM50 PROTEIN FAMILY MEMBER"/>
    <property type="match status" value="1"/>
</dbReference>
<evidence type="ECO:0000259" key="13">
    <source>
        <dbReference type="Pfam" id="PF07244"/>
    </source>
</evidence>
<dbReference type="Gene3D" id="2.40.160.50">
    <property type="entry name" value="membrane protein fhac: a member of the omp85/tpsb transporter family"/>
    <property type="match status" value="1"/>
</dbReference>
<evidence type="ECO:0000313" key="16">
    <source>
        <dbReference type="Proteomes" id="UP000288405"/>
    </source>
</evidence>
<sequence length="586" mass="66526">MMYGVNRLTCYFFCILALVFVSSGQAQESQGRVFVTIEGVDGRVANNVRGLLSIYALHEQNAPGASRVRYLHGLAFRDVRRAVAPFGYYQFELESDLERRGDDWHAHYRISLGPAIPIGTVDVRIEGDAQNDDAFRNIRNQLNLRSGTPLRHSNYEGAKTRIRDLAADRGYYQARFTQQELRIDLDSYLAHITLVFDSGPRYRFGAVQFSEGHLDEDVLRRFIDFQEGSFITSREILDLQQGMAGTDYFGRVEVQPLWAEADEDYQVPVRVDFEPNKRKYDRIGLGYGTDTGPRISFDANRRWVNTRGHRVQGNVQLSEILTGVGASYIIPGSRPQTDQYAIRSAYRDENTSNTQSELFTLGVSWQTELTRTQRIIALDWQTERDLFDGQRRRSDFLLPSAQWTRIHADNRLNVDRGFRLTFGVRGASRDLFSDTDFMQANLSGKFVSRVSDRVRVLARSELGFSESAEFDRVPTSLRFYAGGDNSVRGYGYRSISPRSESGEVVGARHLIIGSLEADYEFRTNWRFAIFTDAGNAFNDISDPMKFGAGAGIRWQSPVGPIRIDLAHGFSFPGDRIRLHLTIGPDL</sequence>
<dbReference type="Gene3D" id="3.10.20.310">
    <property type="entry name" value="membrane protein fhac"/>
    <property type="match status" value="3"/>
</dbReference>
<feature type="domain" description="TamA POTRA" evidence="14">
    <location>
        <begin position="35"/>
        <end position="111"/>
    </location>
</feature>
<keyword evidence="8" id="KW-0998">Cell outer membrane</keyword>
<dbReference type="Pfam" id="PF07244">
    <property type="entry name" value="POTRA"/>
    <property type="match status" value="1"/>
</dbReference>
<evidence type="ECO:0000256" key="5">
    <source>
        <dbReference type="ARBA" id="ARBA00022692"/>
    </source>
</evidence>
<evidence type="ECO:0000256" key="10">
    <source>
        <dbReference type="ARBA" id="ARBA00093548"/>
    </source>
</evidence>
<keyword evidence="7" id="KW-0472">Membrane</keyword>
<dbReference type="InterPro" id="IPR039910">
    <property type="entry name" value="D15-like"/>
</dbReference>
<feature type="domain" description="POTRA" evidence="13">
    <location>
        <begin position="122"/>
        <end position="186"/>
    </location>
</feature>
<name>A0A432WFY1_9GAMM</name>
<evidence type="ECO:0000256" key="1">
    <source>
        <dbReference type="ARBA" id="ARBA00004442"/>
    </source>
</evidence>
<dbReference type="EMBL" id="PIPM01000007">
    <property type="protein sequence ID" value="RUO32655.1"/>
    <property type="molecule type" value="Genomic_DNA"/>
</dbReference>
<evidence type="ECO:0000256" key="11">
    <source>
        <dbReference type="SAM" id="SignalP"/>
    </source>
</evidence>
<keyword evidence="4" id="KW-1134">Transmembrane beta strand</keyword>
<reference evidence="15 16" key="1">
    <citation type="journal article" date="2011" name="Front. Microbiol.">
        <title>Genomic signatures of strain selection and enhancement in Bacillus atrophaeus var. globigii, a historical biowarfare simulant.</title>
        <authorList>
            <person name="Gibbons H.S."/>
            <person name="Broomall S.M."/>
            <person name="McNew L.A."/>
            <person name="Daligault H."/>
            <person name="Chapman C."/>
            <person name="Bruce D."/>
            <person name="Karavis M."/>
            <person name="Krepps M."/>
            <person name="McGregor P.A."/>
            <person name="Hong C."/>
            <person name="Park K.H."/>
            <person name="Akmal A."/>
            <person name="Feldman A."/>
            <person name="Lin J.S."/>
            <person name="Chang W.E."/>
            <person name="Higgs B.W."/>
            <person name="Demirev P."/>
            <person name="Lindquist J."/>
            <person name="Liem A."/>
            <person name="Fochler E."/>
            <person name="Read T.D."/>
            <person name="Tapia R."/>
            <person name="Johnson S."/>
            <person name="Bishop-Lilly K.A."/>
            <person name="Detter C."/>
            <person name="Han C."/>
            <person name="Sozhamannan S."/>
            <person name="Rosenzweig C.N."/>
            <person name="Skowronski E.W."/>
        </authorList>
    </citation>
    <scope>NUCLEOTIDE SEQUENCE [LARGE SCALE GENOMIC DNA]</scope>
    <source>
        <strain evidence="15 16">GYP-17</strain>
    </source>
</reference>
<evidence type="ECO:0000259" key="12">
    <source>
        <dbReference type="Pfam" id="PF01103"/>
    </source>
</evidence>
<comment type="caution">
    <text evidence="15">The sequence shown here is derived from an EMBL/GenBank/DDBJ whole genome shotgun (WGS) entry which is preliminary data.</text>
</comment>
<keyword evidence="16" id="KW-1185">Reference proteome</keyword>
<feature type="signal peptide" evidence="11">
    <location>
        <begin position="1"/>
        <end position="26"/>
    </location>
</feature>
<evidence type="ECO:0000256" key="9">
    <source>
        <dbReference type="ARBA" id="ARBA00033063"/>
    </source>
</evidence>
<protein>
    <recommendedName>
        <fullName evidence="3">Translocation and assembly module subunit TamA</fullName>
    </recommendedName>
    <alternativeName>
        <fullName evidence="9">Autotransporter assembly factor TamA</fullName>
    </alternativeName>
</protein>
<dbReference type="PANTHER" id="PTHR12815:SF47">
    <property type="entry name" value="TRANSLOCATION AND ASSEMBLY MODULE SUBUNIT TAMA"/>
    <property type="match status" value="1"/>
</dbReference>
<keyword evidence="5" id="KW-0812">Transmembrane</keyword>
<dbReference type="GO" id="GO:0097347">
    <property type="term" value="C:TAM protein secretion complex"/>
    <property type="evidence" value="ECO:0007669"/>
    <property type="project" value="TreeGrafter"/>
</dbReference>
<evidence type="ECO:0000256" key="4">
    <source>
        <dbReference type="ARBA" id="ARBA00022452"/>
    </source>
</evidence>
<dbReference type="InterPro" id="IPR000184">
    <property type="entry name" value="Bac_surfAg_D15"/>
</dbReference>
<dbReference type="Pfam" id="PF01103">
    <property type="entry name" value="Omp85"/>
    <property type="match status" value="1"/>
</dbReference>
<evidence type="ECO:0000256" key="2">
    <source>
        <dbReference type="ARBA" id="ARBA00010248"/>
    </source>
</evidence>
<dbReference type="AlphaFoldDB" id="A0A432WFY1"/>
<dbReference type="InterPro" id="IPR035243">
    <property type="entry name" value="TamA_POTRA_Dom_1"/>
</dbReference>
<dbReference type="GO" id="GO:0009306">
    <property type="term" value="P:protein secretion"/>
    <property type="evidence" value="ECO:0007669"/>
    <property type="project" value="TreeGrafter"/>
</dbReference>
<evidence type="ECO:0000256" key="7">
    <source>
        <dbReference type="ARBA" id="ARBA00023136"/>
    </source>
</evidence>
<feature type="domain" description="Bacterial surface antigen (D15)" evidence="12">
    <location>
        <begin position="285"/>
        <end position="574"/>
    </location>
</feature>
<proteinExistence type="inferred from homology"/>
<feature type="chain" id="PRO_5019007279" description="Translocation and assembly module subunit TamA" evidence="11">
    <location>
        <begin position="27"/>
        <end position="586"/>
    </location>
</feature>
<evidence type="ECO:0000259" key="14">
    <source>
        <dbReference type="Pfam" id="PF17243"/>
    </source>
</evidence>
<comment type="subcellular location">
    <subcellularLocation>
        <location evidence="1">Cell outer membrane</location>
    </subcellularLocation>
</comment>
<dbReference type="Pfam" id="PF17243">
    <property type="entry name" value="POTRA_TamA_1"/>
    <property type="match status" value="1"/>
</dbReference>
<organism evidence="15 16">
    <name type="scientific">Aliidiomarina sanyensis</name>
    <dbReference type="NCBI Taxonomy" id="1249555"/>
    <lineage>
        <taxon>Bacteria</taxon>
        <taxon>Pseudomonadati</taxon>
        <taxon>Pseudomonadota</taxon>
        <taxon>Gammaproteobacteria</taxon>
        <taxon>Alteromonadales</taxon>
        <taxon>Idiomarinaceae</taxon>
        <taxon>Aliidiomarina</taxon>
    </lineage>
</organism>
<dbReference type="OrthoDB" id="9803054at2"/>
<evidence type="ECO:0000256" key="8">
    <source>
        <dbReference type="ARBA" id="ARBA00023237"/>
    </source>
</evidence>
<comment type="similarity">
    <text evidence="2">Belongs to the TamA family.</text>
</comment>
<comment type="subunit">
    <text evidence="10">Interacts with TamB to form the translocation and assembly module (TAM).</text>
</comment>
<evidence type="ECO:0000256" key="3">
    <source>
        <dbReference type="ARBA" id="ARBA00015419"/>
    </source>
</evidence>
<gene>
    <name evidence="15" type="ORF">CWE11_07710</name>
</gene>
<dbReference type="Proteomes" id="UP000288405">
    <property type="component" value="Unassembled WGS sequence"/>
</dbReference>
<dbReference type="GO" id="GO:0009279">
    <property type="term" value="C:cell outer membrane"/>
    <property type="evidence" value="ECO:0007669"/>
    <property type="project" value="UniProtKB-SubCell"/>
</dbReference>
<evidence type="ECO:0000313" key="15">
    <source>
        <dbReference type="EMBL" id="RUO32655.1"/>
    </source>
</evidence>
<keyword evidence="6 11" id="KW-0732">Signal</keyword>
<accession>A0A432WFY1</accession>
<evidence type="ECO:0000256" key="6">
    <source>
        <dbReference type="ARBA" id="ARBA00022729"/>
    </source>
</evidence>
<dbReference type="RefSeq" id="WP_126777040.1">
    <property type="nucleotide sequence ID" value="NZ_PIPM01000007.1"/>
</dbReference>
<dbReference type="InterPro" id="IPR010827">
    <property type="entry name" value="BamA/TamA_POTRA"/>
</dbReference>